<accession>A0ABP0NZW0</accession>
<organism evidence="4 5">
    <name type="scientific">Durusdinium trenchii</name>
    <dbReference type="NCBI Taxonomy" id="1381693"/>
    <lineage>
        <taxon>Eukaryota</taxon>
        <taxon>Sar</taxon>
        <taxon>Alveolata</taxon>
        <taxon>Dinophyceae</taxon>
        <taxon>Suessiales</taxon>
        <taxon>Symbiodiniaceae</taxon>
        <taxon>Durusdinium</taxon>
    </lineage>
</organism>
<dbReference type="Pfam" id="PF01927">
    <property type="entry name" value="Mut7-C"/>
    <property type="match status" value="1"/>
</dbReference>
<proteinExistence type="inferred from homology"/>
<gene>
    <name evidence="4" type="ORF">CCMP2556_LOCUS34094</name>
</gene>
<evidence type="ECO:0000313" key="4">
    <source>
        <dbReference type="EMBL" id="CAK9069325.1"/>
    </source>
</evidence>
<evidence type="ECO:0000256" key="2">
    <source>
        <dbReference type="ARBA" id="ARBA00022801"/>
    </source>
</evidence>
<dbReference type="Proteomes" id="UP001642484">
    <property type="component" value="Unassembled WGS sequence"/>
</dbReference>
<protein>
    <recommendedName>
        <fullName evidence="3">Mut7-C RNAse domain-containing protein</fullName>
    </recommendedName>
</protein>
<evidence type="ECO:0000256" key="1">
    <source>
        <dbReference type="ARBA" id="ARBA00010774"/>
    </source>
</evidence>
<comment type="caution">
    <text evidence="4">The sequence shown here is derived from an EMBL/GenBank/DDBJ whole genome shotgun (WGS) entry which is preliminary data.</text>
</comment>
<name>A0ABP0NZW0_9DINO</name>
<comment type="similarity">
    <text evidence="1">Belongs to the CCR4/nocturin family.</text>
</comment>
<dbReference type="PANTHER" id="PTHR12121">
    <property type="entry name" value="CARBON CATABOLITE REPRESSOR PROTEIN 4"/>
    <property type="match status" value="1"/>
</dbReference>
<dbReference type="InterPro" id="IPR050410">
    <property type="entry name" value="CCR4/nocturin_mRNA_transcr"/>
</dbReference>
<keyword evidence="5" id="KW-1185">Reference proteome</keyword>
<reference evidence="4 5" key="1">
    <citation type="submission" date="2024-02" db="EMBL/GenBank/DDBJ databases">
        <authorList>
            <person name="Chen Y."/>
            <person name="Shah S."/>
            <person name="Dougan E. K."/>
            <person name="Thang M."/>
            <person name="Chan C."/>
        </authorList>
    </citation>
    <scope>NUCLEOTIDE SEQUENCE [LARGE SCALE GENOMIC DNA]</scope>
</reference>
<feature type="domain" description="Mut7-C RNAse" evidence="3">
    <location>
        <begin position="258"/>
        <end position="427"/>
    </location>
</feature>
<dbReference type="Gene3D" id="3.60.10.10">
    <property type="entry name" value="Endonuclease/exonuclease/phosphatase"/>
    <property type="match status" value="2"/>
</dbReference>
<dbReference type="EMBL" id="CAXAMN010022428">
    <property type="protein sequence ID" value="CAK9069325.1"/>
    <property type="molecule type" value="Genomic_DNA"/>
</dbReference>
<dbReference type="SUPFAM" id="SSF56219">
    <property type="entry name" value="DNase I-like"/>
    <property type="match status" value="1"/>
</dbReference>
<sequence length="575" mass="64470">MDPSALRELGLQTSLDDPPLLLRKSVHKPKLFDVPLEFESEIRASNHLPELRICTWNVLAPSYALQKSFPDVKPEYLKISHRRKLLYEVISLLNADAICLQEIEGLEEWQAHLVGLGYATAFAQRPGRADGCLIGWLRSRLRCVDTLSLSFDDCLAMQQLPLSVHSRFARKNVALVVELDLEGRRFLLATTHLYWGSEHEDVRSWQLQVLLEHAATRFGCQKPLALCGDLNMLSSGDAYKFLRHGSLEVPRKFRNVERFLVDRDISKAAKPLRLLGLDVSVESPEEREERPEAALGLRIARVPVVTRAAREARVLVSASKRLVNRADAALAYFIDAREFELSLAKLCIDLAVDLGPERFFTRCVKCNGLVLPLASNEKELCPSSCCGRRCWTMSLLTQEQDRATAFGAPANGIPLFTCTLCGQIYWFSHDLGSASARARLQVENLVNLVEELKRATPSDAAELGEGVPTESRPDKAEAFSSARFLRDGGGRLEHPWSLRSAFEDVEEDGAVSNSKYGFHGCIDYIWLSPEFRPSRRLRLPKVADFEKEPGKPLPSMVSSTWPSDHWPLAVDLVLS</sequence>
<evidence type="ECO:0000259" key="3">
    <source>
        <dbReference type="Pfam" id="PF01927"/>
    </source>
</evidence>
<evidence type="ECO:0000313" key="5">
    <source>
        <dbReference type="Proteomes" id="UP001642484"/>
    </source>
</evidence>
<dbReference type="InterPro" id="IPR036691">
    <property type="entry name" value="Endo/exonu/phosph_ase_sf"/>
</dbReference>
<dbReference type="PANTHER" id="PTHR12121:SF45">
    <property type="entry name" value="NOCTURNIN"/>
    <property type="match status" value="1"/>
</dbReference>
<dbReference type="InterPro" id="IPR002782">
    <property type="entry name" value="Mut7-C_RNAse_dom"/>
</dbReference>
<keyword evidence="2" id="KW-0378">Hydrolase</keyword>